<dbReference type="Proteomes" id="UP001576784">
    <property type="component" value="Unassembled WGS sequence"/>
</dbReference>
<accession>A0ABV4XY34</accession>
<dbReference type="RefSeq" id="WP_413266275.1">
    <property type="nucleotide sequence ID" value="NZ_JBHFNR010000207.1"/>
</dbReference>
<keyword evidence="2" id="KW-1185">Reference proteome</keyword>
<gene>
    <name evidence="1" type="ORF">ACE1CI_27390</name>
</gene>
<dbReference type="EMBL" id="JBHFNR010000207">
    <property type="protein sequence ID" value="MFB2896653.1"/>
    <property type="molecule type" value="Genomic_DNA"/>
</dbReference>
<name>A0ABV4XY34_9CYAN</name>
<comment type="caution">
    <text evidence="1">The sequence shown here is derived from an EMBL/GenBank/DDBJ whole genome shotgun (WGS) entry which is preliminary data.</text>
</comment>
<reference evidence="1 2" key="1">
    <citation type="submission" date="2024-09" db="EMBL/GenBank/DDBJ databases">
        <title>Floridaenema gen nov. (Aerosakkonemataceae, Aerosakkonematales ord. nov., Cyanobacteria) from benthic tropical and subtropical fresh waters, with the description of four new species.</title>
        <authorList>
            <person name="Moretto J.A."/>
            <person name="Berthold D.E."/>
            <person name="Lefler F.W."/>
            <person name="Huang I.-S."/>
            <person name="Laughinghouse H. IV."/>
        </authorList>
    </citation>
    <scope>NUCLEOTIDE SEQUENCE [LARGE SCALE GENOMIC DNA]</scope>
    <source>
        <strain evidence="1 2">BLCC-F50</strain>
    </source>
</reference>
<evidence type="ECO:0000313" key="1">
    <source>
        <dbReference type="EMBL" id="MFB2896653.1"/>
    </source>
</evidence>
<organism evidence="1 2">
    <name type="scientific">Floridaenema flaviceps BLCC-F50</name>
    <dbReference type="NCBI Taxonomy" id="3153642"/>
    <lineage>
        <taxon>Bacteria</taxon>
        <taxon>Bacillati</taxon>
        <taxon>Cyanobacteriota</taxon>
        <taxon>Cyanophyceae</taxon>
        <taxon>Oscillatoriophycideae</taxon>
        <taxon>Aerosakkonematales</taxon>
        <taxon>Aerosakkonemataceae</taxon>
        <taxon>Floridanema</taxon>
        <taxon>Floridanema flaviceps</taxon>
    </lineage>
</organism>
<evidence type="ECO:0000313" key="2">
    <source>
        <dbReference type="Proteomes" id="UP001576784"/>
    </source>
</evidence>
<sequence length="52" mass="5910">MRSHESRELECDRFWEKMGMCDMPPAGYAKATPFTQKFIFAEFGMNAASSGI</sequence>
<proteinExistence type="predicted"/>
<protein>
    <submittedName>
        <fullName evidence="1">Uncharacterized protein</fullName>
    </submittedName>
</protein>